<dbReference type="EMBL" id="MPIN01000014">
    <property type="protein sequence ID" value="OJH35467.1"/>
    <property type="molecule type" value="Genomic_DNA"/>
</dbReference>
<gene>
    <name evidence="1" type="ORF">BON30_38715</name>
</gene>
<dbReference type="Proteomes" id="UP000182229">
    <property type="component" value="Unassembled WGS sequence"/>
</dbReference>
<evidence type="ECO:0000313" key="1">
    <source>
        <dbReference type="EMBL" id="OJH35467.1"/>
    </source>
</evidence>
<protein>
    <recommendedName>
        <fullName evidence="3">Zinc resistance-associated protein</fullName>
    </recommendedName>
</protein>
<dbReference type="InterPro" id="IPR012899">
    <property type="entry name" value="LTXXQ"/>
</dbReference>
<keyword evidence="2" id="KW-1185">Reference proteome</keyword>
<sequence>MNTKSKILLVGSAVLGVVFLTGFRGGHMGWGARNPERMKQMITWRLDDKLEDLKATDEQKRTIQGLKDSLFDEGQRVVEEQRDARKELVEQWDSAQPDARAVHALVDARVDAWRAFAHKVADAALEAHRVLTPEQRQQVSANAREHMDARH</sequence>
<comment type="caution">
    <text evidence="1">The sequence shown here is derived from an EMBL/GenBank/DDBJ whole genome shotgun (WGS) entry which is preliminary data.</text>
</comment>
<evidence type="ECO:0000313" key="2">
    <source>
        <dbReference type="Proteomes" id="UP000182229"/>
    </source>
</evidence>
<dbReference type="GO" id="GO:0042597">
    <property type="term" value="C:periplasmic space"/>
    <property type="evidence" value="ECO:0007669"/>
    <property type="project" value="InterPro"/>
</dbReference>
<organism evidence="1 2">
    <name type="scientific">Cystobacter ferrugineus</name>
    <dbReference type="NCBI Taxonomy" id="83449"/>
    <lineage>
        <taxon>Bacteria</taxon>
        <taxon>Pseudomonadati</taxon>
        <taxon>Myxococcota</taxon>
        <taxon>Myxococcia</taxon>
        <taxon>Myxococcales</taxon>
        <taxon>Cystobacterineae</taxon>
        <taxon>Archangiaceae</taxon>
        <taxon>Cystobacter</taxon>
    </lineage>
</organism>
<reference evidence="2" key="1">
    <citation type="submission" date="2016-11" db="EMBL/GenBank/DDBJ databases">
        <authorList>
            <person name="Shukria A."/>
            <person name="Stevens D.C."/>
        </authorList>
    </citation>
    <scope>NUCLEOTIDE SEQUENCE [LARGE SCALE GENOMIC DNA]</scope>
    <source>
        <strain evidence="2">Cbfe23</strain>
    </source>
</reference>
<reference evidence="1 2" key="2">
    <citation type="submission" date="2016-12" db="EMBL/GenBank/DDBJ databases">
        <title>Draft Genome Sequence of Cystobacter ferrugineus Strain Cbfe23.</title>
        <authorList>
            <person name="Akbar S."/>
            <person name="Dowd S.E."/>
            <person name="Stevens D.C."/>
        </authorList>
    </citation>
    <scope>NUCLEOTIDE SEQUENCE [LARGE SCALE GENOMIC DNA]</scope>
    <source>
        <strain evidence="1 2">Cbfe23</strain>
    </source>
</reference>
<dbReference type="STRING" id="83449.BON30_38715"/>
<dbReference type="OrthoDB" id="5513467at2"/>
<accession>A0A1L9AZL7</accession>
<evidence type="ECO:0008006" key="3">
    <source>
        <dbReference type="Google" id="ProtNLM"/>
    </source>
</evidence>
<dbReference type="RefSeq" id="WP_071903567.1">
    <property type="nucleotide sequence ID" value="NZ_MPIN01000014.1"/>
</dbReference>
<dbReference type="Gene3D" id="1.20.120.1490">
    <property type="match status" value="1"/>
</dbReference>
<name>A0A1L9AZL7_9BACT</name>
<dbReference type="AlphaFoldDB" id="A0A1L9AZL7"/>
<dbReference type="Pfam" id="PF07813">
    <property type="entry name" value="LTXXQ"/>
    <property type="match status" value="1"/>
</dbReference>
<proteinExistence type="predicted"/>